<feature type="transmembrane region" description="Helical" evidence="1">
    <location>
        <begin position="52"/>
        <end position="75"/>
    </location>
</feature>
<evidence type="ECO:0008006" key="4">
    <source>
        <dbReference type="Google" id="ProtNLM"/>
    </source>
</evidence>
<keyword evidence="1" id="KW-1133">Transmembrane helix</keyword>
<feature type="transmembrane region" description="Helical" evidence="1">
    <location>
        <begin position="87"/>
        <end position="107"/>
    </location>
</feature>
<gene>
    <name evidence="2" type="ORF">CYJ25_07210</name>
</gene>
<proteinExistence type="predicted"/>
<keyword evidence="1" id="KW-0472">Membrane</keyword>
<dbReference type="OrthoDB" id="3267183at2"/>
<evidence type="ECO:0000313" key="2">
    <source>
        <dbReference type="EMBL" id="PKY65852.1"/>
    </source>
</evidence>
<comment type="caution">
    <text evidence="2">The sequence shown here is derived from an EMBL/GenBank/DDBJ whole genome shotgun (WGS) entry which is preliminary data.</text>
</comment>
<keyword evidence="1" id="KW-0812">Transmembrane</keyword>
<organism evidence="2 3">
    <name type="scientific">Schaalia turicensis</name>
    <dbReference type="NCBI Taxonomy" id="131111"/>
    <lineage>
        <taxon>Bacteria</taxon>
        <taxon>Bacillati</taxon>
        <taxon>Actinomycetota</taxon>
        <taxon>Actinomycetes</taxon>
        <taxon>Actinomycetales</taxon>
        <taxon>Actinomycetaceae</taxon>
        <taxon>Schaalia</taxon>
    </lineage>
</organism>
<dbReference type="InterPro" id="IPR021560">
    <property type="entry name" value="DUF3021"/>
</dbReference>
<dbReference type="EMBL" id="PKKJ01000011">
    <property type="protein sequence ID" value="PKY65852.1"/>
    <property type="molecule type" value="Genomic_DNA"/>
</dbReference>
<dbReference type="Proteomes" id="UP000234545">
    <property type="component" value="Unassembled WGS sequence"/>
</dbReference>
<sequence>METKKIIGLTLVGACAGITIGTSIELIFSSLYSSSYYPGVPEFLNSFGNGNVAVLIERLIYAAYGIISSFAGLLYRNETRPLILNTALHFGIILICGIAAGSYLKWWGSSFDMLGVIITIVLIYLLIWLFNWLAARAEVKKMNQKLR</sequence>
<name>A0A2I1I400_9ACTO</name>
<accession>A0A2I1I400</accession>
<dbReference type="AlphaFoldDB" id="A0A2I1I400"/>
<dbReference type="RefSeq" id="WP_101628498.1">
    <property type="nucleotide sequence ID" value="NZ_PKKJ01000011.1"/>
</dbReference>
<protein>
    <recommendedName>
        <fullName evidence="4">DUF3021 domain-containing protein</fullName>
    </recommendedName>
</protein>
<evidence type="ECO:0000313" key="3">
    <source>
        <dbReference type="Proteomes" id="UP000234545"/>
    </source>
</evidence>
<dbReference type="Pfam" id="PF11457">
    <property type="entry name" value="DUF3021"/>
    <property type="match status" value="1"/>
</dbReference>
<reference evidence="2 3" key="1">
    <citation type="submission" date="2017-12" db="EMBL/GenBank/DDBJ databases">
        <title>Phylogenetic diversity of female urinary microbiome.</title>
        <authorList>
            <person name="Thomas-White K."/>
            <person name="Wolfe A.J."/>
        </authorList>
    </citation>
    <scope>NUCLEOTIDE SEQUENCE [LARGE SCALE GENOMIC DNA]</scope>
    <source>
        <strain evidence="2 3">UMB0250</strain>
    </source>
</reference>
<feature type="transmembrane region" description="Helical" evidence="1">
    <location>
        <begin position="113"/>
        <end position="135"/>
    </location>
</feature>
<feature type="transmembrane region" description="Helical" evidence="1">
    <location>
        <begin position="7"/>
        <end position="32"/>
    </location>
</feature>
<evidence type="ECO:0000256" key="1">
    <source>
        <dbReference type="SAM" id="Phobius"/>
    </source>
</evidence>